<comment type="caution">
    <text evidence="1">The sequence shown here is derived from an EMBL/GenBank/DDBJ whole genome shotgun (WGS) entry which is preliminary data.</text>
</comment>
<evidence type="ECO:0000313" key="1">
    <source>
        <dbReference type="EMBL" id="KAJ8884020.1"/>
    </source>
</evidence>
<reference evidence="1 2" key="1">
    <citation type="submission" date="2023-02" db="EMBL/GenBank/DDBJ databases">
        <title>LHISI_Scaffold_Assembly.</title>
        <authorList>
            <person name="Stuart O.P."/>
            <person name="Cleave R."/>
            <person name="Magrath M.J.L."/>
            <person name="Mikheyev A.S."/>
        </authorList>
    </citation>
    <scope>NUCLEOTIDE SEQUENCE [LARGE SCALE GENOMIC DNA]</scope>
    <source>
        <strain evidence="1">Daus_M_001</strain>
        <tissue evidence="1">Leg muscle</tissue>
    </source>
</reference>
<dbReference type="Proteomes" id="UP001159363">
    <property type="component" value="Chromosome 4"/>
</dbReference>
<sequence>MERFLGLSYTNRARYDPSERCAHVKSTSVQFRQPCPVMNDETNKALFVCSGAKVIIANHLFQQKRKRRRRRSELLGVMKSQQISDQYKNFIRTSPTTFKDLLIKIVSEICKKEPHLRRELSIQLVVTVRFLATEDSYSSLQYLSRMSKQAIAKITPEVCAALVETLKENIKLTRAYNAGRKTRTMTAECQWKFATGKSSDVVRCLFLSGSWMRKWVRSCSANVSCHVFVVQTRFYPLAESVALYAKNVTSFWRLSKHKMTSLRHPQELCSLCRRLPGECV</sequence>
<organism evidence="1 2">
    <name type="scientific">Dryococelus australis</name>
    <dbReference type="NCBI Taxonomy" id="614101"/>
    <lineage>
        <taxon>Eukaryota</taxon>
        <taxon>Metazoa</taxon>
        <taxon>Ecdysozoa</taxon>
        <taxon>Arthropoda</taxon>
        <taxon>Hexapoda</taxon>
        <taxon>Insecta</taxon>
        <taxon>Pterygota</taxon>
        <taxon>Neoptera</taxon>
        <taxon>Polyneoptera</taxon>
        <taxon>Phasmatodea</taxon>
        <taxon>Verophasmatodea</taxon>
        <taxon>Anareolatae</taxon>
        <taxon>Phasmatidae</taxon>
        <taxon>Eurycanthinae</taxon>
        <taxon>Dryococelus</taxon>
    </lineage>
</organism>
<protein>
    <submittedName>
        <fullName evidence="1">Uncharacterized protein</fullName>
    </submittedName>
</protein>
<gene>
    <name evidence="1" type="ORF">PR048_015877</name>
</gene>
<dbReference type="EMBL" id="JARBHB010000005">
    <property type="protein sequence ID" value="KAJ8884020.1"/>
    <property type="molecule type" value="Genomic_DNA"/>
</dbReference>
<evidence type="ECO:0000313" key="2">
    <source>
        <dbReference type="Proteomes" id="UP001159363"/>
    </source>
</evidence>
<proteinExistence type="predicted"/>
<name>A0ABQ9HIH5_9NEOP</name>
<accession>A0ABQ9HIH5</accession>
<keyword evidence="2" id="KW-1185">Reference proteome</keyword>